<dbReference type="InterPro" id="IPR015510">
    <property type="entry name" value="PGRP"/>
</dbReference>
<feature type="region of interest" description="Disordered" evidence="2">
    <location>
        <begin position="410"/>
        <end position="438"/>
    </location>
</feature>
<dbReference type="SUPFAM" id="SSF55846">
    <property type="entry name" value="N-acetylmuramoyl-L-alanine amidase-like"/>
    <property type="match status" value="1"/>
</dbReference>
<evidence type="ECO:0000256" key="2">
    <source>
        <dbReference type="SAM" id="MobiDB-lite"/>
    </source>
</evidence>
<dbReference type="Gene3D" id="3.40.80.10">
    <property type="entry name" value="Peptidoglycan recognition protein-like"/>
    <property type="match status" value="1"/>
</dbReference>
<keyword evidence="5" id="KW-1185">Reference proteome</keyword>
<sequence>MQQRRSIQGGAARPTRAAIMPVIVSVLLVVSLVAADAFGSHGILKVQSLGAAAPEVYTTSESFAAGANITVDDAAIRTQGGDSEARRVVKEFSNDRDFSLVGLTWTGDRDIAAYVRSQNADGSWSEWYAMDPVDPPAGSNTFGTEPIFVGKTRRVQVSTGNVDLLDGGRTDSGAPTTANDIKAVFLDGGEGTNQGGIQPVADSYTWGMPKVITRAQWGAGRSSAPYYAEPTTAATVHHTAGSNVYSEAEAPGIVRGIWNYHANTLGWGDIGYHALVDKYGNIYEGHAGGMDRGPQGAHVGSFNQNTWGVSMLGNYQEAQPTPEALRAMGEIIGWKAAVAGFDPNGSSYHYAEGNFQGSKYRAGEGAMFPNINAHRDFHYNTCPGDNLYAKLPTIRATAALKYRTLRAGDRAGAGSNTGSTATVTTTAPLPAGDAATDPNAPTIGELARESDLFTKLSSGDPVTIAAIAGTAVGTILLYAVSQGIAPKIGQLGNVEILQGFTLSDAAKVAQQINPVVGPTLNAFGSSDAAAVWYTLEPTLGKLVAGVGGPTGPAVALYSGGIGARNANGDIFTLVGKIAETWLQQGLDAGPLGMPTSKQYNPTADTVRVDFEGGSIDYNPLTGAVNINTK</sequence>
<accession>A0ABY7UM92</accession>
<dbReference type="Proteomes" id="UP001218071">
    <property type="component" value="Chromosome"/>
</dbReference>
<evidence type="ECO:0000313" key="5">
    <source>
        <dbReference type="Proteomes" id="UP001218071"/>
    </source>
</evidence>
<evidence type="ECO:0000313" key="4">
    <source>
        <dbReference type="EMBL" id="WCZ39816.1"/>
    </source>
</evidence>
<dbReference type="InterPro" id="IPR006619">
    <property type="entry name" value="PGRP_domain_met/bac"/>
</dbReference>
<feature type="domain" description="Peptidoglycan recognition protein family" evidence="3">
    <location>
        <begin position="209"/>
        <end position="354"/>
    </location>
</feature>
<dbReference type="EMBL" id="CP063194">
    <property type="protein sequence ID" value="WCZ39816.1"/>
    <property type="molecule type" value="Genomic_DNA"/>
</dbReference>
<dbReference type="SMART" id="SM00701">
    <property type="entry name" value="PGRP"/>
    <property type="match status" value="1"/>
</dbReference>
<dbReference type="PANTHER" id="PTHR11022">
    <property type="entry name" value="PEPTIDOGLYCAN RECOGNITION PROTEIN"/>
    <property type="match status" value="1"/>
</dbReference>
<dbReference type="PANTHER" id="PTHR11022:SF41">
    <property type="entry name" value="PEPTIDOGLYCAN-RECOGNITION PROTEIN LC-RELATED"/>
    <property type="match status" value="1"/>
</dbReference>
<dbReference type="CDD" id="cd06583">
    <property type="entry name" value="PGRP"/>
    <property type="match status" value="1"/>
</dbReference>
<reference evidence="4 5" key="1">
    <citation type="submission" date="2020-10" db="EMBL/GenBank/DDBJ databases">
        <title>Complete genome sequence of Corynebacterium jeddahense DSM 45997, type strain of Corynebacterium jeddahense.</title>
        <authorList>
            <person name="Busche T."/>
            <person name="Kalinowski J."/>
            <person name="Ruckert C."/>
        </authorList>
    </citation>
    <scope>NUCLEOTIDE SEQUENCE [LARGE SCALE GENOMIC DNA]</scope>
    <source>
        <strain evidence="4 5">DSM 45997</strain>
    </source>
</reference>
<dbReference type="InterPro" id="IPR036505">
    <property type="entry name" value="Amidase/PGRP_sf"/>
</dbReference>
<evidence type="ECO:0000256" key="1">
    <source>
        <dbReference type="ARBA" id="ARBA00007553"/>
    </source>
</evidence>
<feature type="compositionally biased region" description="Low complexity" evidence="2">
    <location>
        <begin position="412"/>
        <end position="432"/>
    </location>
</feature>
<gene>
    <name evidence="4" type="ORF">CJEDD_11235</name>
</gene>
<proteinExistence type="inferred from homology"/>
<dbReference type="RefSeq" id="WP_042405881.1">
    <property type="nucleotide sequence ID" value="NZ_CBYN010000022.1"/>
</dbReference>
<protein>
    <submittedName>
        <fullName evidence="4">N-acetylmuramoyl-L-alanine amidase</fullName>
    </submittedName>
</protein>
<comment type="similarity">
    <text evidence="1">Belongs to the N-acetylmuramoyl-L-alanine amidase 2 family.</text>
</comment>
<dbReference type="Pfam" id="PF01510">
    <property type="entry name" value="Amidase_2"/>
    <property type="match status" value="1"/>
</dbReference>
<evidence type="ECO:0000259" key="3">
    <source>
        <dbReference type="SMART" id="SM00701"/>
    </source>
</evidence>
<organism evidence="4 5">
    <name type="scientific">Corynebacterium jeddahense</name>
    <dbReference type="NCBI Taxonomy" id="1414719"/>
    <lineage>
        <taxon>Bacteria</taxon>
        <taxon>Bacillati</taxon>
        <taxon>Actinomycetota</taxon>
        <taxon>Actinomycetes</taxon>
        <taxon>Mycobacteriales</taxon>
        <taxon>Corynebacteriaceae</taxon>
        <taxon>Corynebacterium</taxon>
    </lineage>
</organism>
<name>A0ABY7UM92_9CORY</name>
<dbReference type="InterPro" id="IPR002502">
    <property type="entry name" value="Amidase_domain"/>
</dbReference>